<reference evidence="3" key="1">
    <citation type="journal article" date="2017" name="bioRxiv">
        <title>Comparative analysis of the genomes of Stylophora pistillata and Acropora digitifera provides evidence for extensive differences between species of corals.</title>
        <authorList>
            <person name="Voolstra C.R."/>
            <person name="Li Y."/>
            <person name="Liew Y.J."/>
            <person name="Baumgarten S."/>
            <person name="Zoccola D."/>
            <person name="Flot J.-F."/>
            <person name="Tambutte S."/>
            <person name="Allemand D."/>
            <person name="Aranda M."/>
        </authorList>
    </citation>
    <scope>NUCLEOTIDE SEQUENCE [LARGE SCALE GENOMIC DNA]</scope>
</reference>
<dbReference type="Proteomes" id="UP000225706">
    <property type="component" value="Unassembled WGS sequence"/>
</dbReference>
<evidence type="ECO:0000313" key="2">
    <source>
        <dbReference type="EMBL" id="PFX13592.1"/>
    </source>
</evidence>
<feature type="compositionally biased region" description="Basic and acidic residues" evidence="1">
    <location>
        <begin position="1"/>
        <end position="17"/>
    </location>
</feature>
<dbReference type="AlphaFoldDB" id="A0A2B4RBI6"/>
<dbReference type="EMBL" id="LSMT01000938">
    <property type="protein sequence ID" value="PFX13592.1"/>
    <property type="molecule type" value="Genomic_DNA"/>
</dbReference>
<name>A0A2B4RBI6_STYPI</name>
<feature type="region of interest" description="Disordered" evidence="1">
    <location>
        <begin position="1"/>
        <end position="29"/>
    </location>
</feature>
<evidence type="ECO:0000313" key="3">
    <source>
        <dbReference type="Proteomes" id="UP000225706"/>
    </source>
</evidence>
<evidence type="ECO:0000256" key="1">
    <source>
        <dbReference type="SAM" id="MobiDB-lite"/>
    </source>
</evidence>
<accession>A0A2B4RBI6</accession>
<dbReference type="OrthoDB" id="5946752at2759"/>
<protein>
    <submittedName>
        <fullName evidence="2">Uncharacterized protein</fullName>
    </submittedName>
</protein>
<gene>
    <name evidence="2" type="ORF">AWC38_SpisGene22312</name>
</gene>
<feature type="non-terminal residue" evidence="2">
    <location>
        <position position="1"/>
    </location>
</feature>
<proteinExistence type="predicted"/>
<sequence>NTFHYDSHHWTDKKEYNSPDGQTGFDNKETKLPTYWNTPFSKICLGMKIGNHTKFIDINKQADSLHSLIADGKYRNTSLGGDTWKALIGSRGSLQPQCNREGFNAVSEGSDHSRARIGILGNNEDECRSCDSRIGFGTAGIPDKTITCGNAASGRYGSDNGEKKITAMGYILVQ</sequence>
<organism evidence="2 3">
    <name type="scientific">Stylophora pistillata</name>
    <name type="common">Smooth cauliflower coral</name>
    <dbReference type="NCBI Taxonomy" id="50429"/>
    <lineage>
        <taxon>Eukaryota</taxon>
        <taxon>Metazoa</taxon>
        <taxon>Cnidaria</taxon>
        <taxon>Anthozoa</taxon>
        <taxon>Hexacorallia</taxon>
        <taxon>Scleractinia</taxon>
        <taxon>Astrocoeniina</taxon>
        <taxon>Pocilloporidae</taxon>
        <taxon>Stylophora</taxon>
    </lineage>
</organism>
<comment type="caution">
    <text evidence="2">The sequence shown here is derived from an EMBL/GenBank/DDBJ whole genome shotgun (WGS) entry which is preliminary data.</text>
</comment>
<keyword evidence="3" id="KW-1185">Reference proteome</keyword>